<comment type="similarity">
    <text evidence="2 3">Belongs to the small heat shock protein (HSP20) family.</text>
</comment>
<dbReference type="EnsemblPlants" id="AUR62008362-RA">
    <property type="protein sequence ID" value="AUR62008362-RA:cds"/>
    <property type="gene ID" value="AUR62008362"/>
</dbReference>
<sequence>MADFTRRRWTTPKMAVPLRGPVDEEINPPSGWINEFRFHCLLVVLPGFEKGDIKLNVDESGIIEVTGRRKVNDEKQEHFKKTFNVPEDGDVKNIELIFDDGTLRVRIPGMVEEINPSSRWTDEFPGFHCLLINDLLGFNEDDIKLNVDKRGIIVVSGRRKSAGLKHEIFEKKFNVPIDGYTIHVNNIQKKFNGATTLKVFIPRPVEEEIIPSSRWTNDIPGSHCLLVNLPDFKRDDMEVEVDESGVIVVGGRRQVGGRKQEHFIKAFYVPGDRDMKSVKQTFEGDMLRVCIPKVAATEKGKPSTNKDKKESNIIPDENPASSSGVMDKGNEQVSSSTGVVDKGKEQVSSSSELMDKGKEASLRNNTMVEKGKEVSSNSEIMDKGKEQGSSSNNIMDKGKEQVSSSSELMDKGKEASSSNNTMVEKGKEVSSNSEIMDKGKEQGSSSNNIMDKGKEQVSSSSELMDKGKEASSSNNTMVEKGKEVSSNSEIMDKGKDQGS</sequence>
<evidence type="ECO:0000313" key="7">
    <source>
        <dbReference type="Proteomes" id="UP000596660"/>
    </source>
</evidence>
<evidence type="ECO:0000313" key="6">
    <source>
        <dbReference type="EnsemblPlants" id="AUR62008362-RA:cds"/>
    </source>
</evidence>
<dbReference type="InterPro" id="IPR008978">
    <property type="entry name" value="HSP20-like_chaperone"/>
</dbReference>
<proteinExistence type="inferred from homology"/>
<reference evidence="6" key="1">
    <citation type="journal article" date="2017" name="Nature">
        <title>The genome of Chenopodium quinoa.</title>
        <authorList>
            <person name="Jarvis D.E."/>
            <person name="Ho Y.S."/>
            <person name="Lightfoot D.J."/>
            <person name="Schmoeckel S.M."/>
            <person name="Li B."/>
            <person name="Borm T.J.A."/>
            <person name="Ohyanagi H."/>
            <person name="Mineta K."/>
            <person name="Michell C.T."/>
            <person name="Saber N."/>
            <person name="Kharbatia N.M."/>
            <person name="Rupper R.R."/>
            <person name="Sharp A.R."/>
            <person name="Dally N."/>
            <person name="Boughton B.A."/>
            <person name="Woo Y.H."/>
            <person name="Gao G."/>
            <person name="Schijlen E.G.W.M."/>
            <person name="Guo X."/>
            <person name="Momin A.A."/>
            <person name="Negrao S."/>
            <person name="Al-Babili S."/>
            <person name="Gehring C."/>
            <person name="Roessner U."/>
            <person name="Jung C."/>
            <person name="Murphy K."/>
            <person name="Arold S.T."/>
            <person name="Gojobori T."/>
            <person name="van der Linden C.G."/>
            <person name="van Loo E.N."/>
            <person name="Jellen E.N."/>
            <person name="Maughan P.J."/>
            <person name="Tester M."/>
        </authorList>
    </citation>
    <scope>NUCLEOTIDE SEQUENCE [LARGE SCALE GENOMIC DNA]</scope>
    <source>
        <strain evidence="6">cv. PI 614886</strain>
    </source>
</reference>
<gene>
    <name evidence="6" type="primary">LOC110700545</name>
</gene>
<dbReference type="Gramene" id="AUR62008362-RA">
    <property type="protein sequence ID" value="AUR62008362-RA:cds"/>
    <property type="gene ID" value="AUR62008362"/>
</dbReference>
<evidence type="ECO:0000259" key="5">
    <source>
        <dbReference type="PROSITE" id="PS01031"/>
    </source>
</evidence>
<dbReference type="AlphaFoldDB" id="A0A803L923"/>
<dbReference type="KEGG" id="cqi:110700545"/>
<evidence type="ECO:0000256" key="4">
    <source>
        <dbReference type="SAM" id="MobiDB-lite"/>
    </source>
</evidence>
<dbReference type="InterPro" id="IPR002068">
    <property type="entry name" value="A-crystallin/Hsp20_dom"/>
</dbReference>
<organism evidence="6 7">
    <name type="scientific">Chenopodium quinoa</name>
    <name type="common">Quinoa</name>
    <dbReference type="NCBI Taxonomy" id="63459"/>
    <lineage>
        <taxon>Eukaryota</taxon>
        <taxon>Viridiplantae</taxon>
        <taxon>Streptophyta</taxon>
        <taxon>Embryophyta</taxon>
        <taxon>Tracheophyta</taxon>
        <taxon>Spermatophyta</taxon>
        <taxon>Magnoliopsida</taxon>
        <taxon>eudicotyledons</taxon>
        <taxon>Gunneridae</taxon>
        <taxon>Pentapetalae</taxon>
        <taxon>Caryophyllales</taxon>
        <taxon>Chenopodiaceae</taxon>
        <taxon>Chenopodioideae</taxon>
        <taxon>Atripliceae</taxon>
        <taxon>Chenopodium</taxon>
    </lineage>
</organism>
<name>A0A803L923_CHEQI</name>
<keyword evidence="1" id="KW-0346">Stress response</keyword>
<dbReference type="PROSITE" id="PS01031">
    <property type="entry name" value="SHSP"/>
    <property type="match status" value="2"/>
</dbReference>
<dbReference type="RefSeq" id="XP_021733790.1">
    <property type="nucleotide sequence ID" value="XM_021878098.1"/>
</dbReference>
<dbReference type="PANTHER" id="PTHR11527">
    <property type="entry name" value="HEAT-SHOCK PROTEIN 20 FAMILY MEMBER"/>
    <property type="match status" value="1"/>
</dbReference>
<dbReference type="SUPFAM" id="SSF49764">
    <property type="entry name" value="HSP20-like chaperones"/>
    <property type="match status" value="2"/>
</dbReference>
<reference evidence="6" key="2">
    <citation type="submission" date="2021-03" db="UniProtKB">
        <authorList>
            <consortium name="EnsemblPlants"/>
        </authorList>
    </citation>
    <scope>IDENTIFICATION</scope>
</reference>
<dbReference type="Proteomes" id="UP000596660">
    <property type="component" value="Unplaced"/>
</dbReference>
<feature type="domain" description="SHSP" evidence="5">
    <location>
        <begin position="204"/>
        <end position="308"/>
    </location>
</feature>
<evidence type="ECO:0000256" key="2">
    <source>
        <dbReference type="PROSITE-ProRule" id="PRU00285"/>
    </source>
</evidence>
<evidence type="ECO:0000256" key="3">
    <source>
        <dbReference type="RuleBase" id="RU003616"/>
    </source>
</evidence>
<dbReference type="Pfam" id="PF00011">
    <property type="entry name" value="HSP20"/>
    <property type="match status" value="2"/>
</dbReference>
<accession>A0A803L923</accession>
<feature type="compositionally biased region" description="Basic and acidic residues" evidence="4">
    <location>
        <begin position="298"/>
        <end position="311"/>
    </location>
</feature>
<dbReference type="OrthoDB" id="1431247at2759"/>
<dbReference type="InterPro" id="IPR031107">
    <property type="entry name" value="Small_HSP"/>
</dbReference>
<keyword evidence="7" id="KW-1185">Reference proteome</keyword>
<feature type="region of interest" description="Disordered" evidence="4">
    <location>
        <begin position="298"/>
        <end position="499"/>
    </location>
</feature>
<evidence type="ECO:0000256" key="1">
    <source>
        <dbReference type="ARBA" id="ARBA00023016"/>
    </source>
</evidence>
<dbReference type="CDD" id="cd06464">
    <property type="entry name" value="ACD_sHsps-like"/>
    <property type="match status" value="2"/>
</dbReference>
<protein>
    <recommendedName>
        <fullName evidence="5">SHSP domain-containing protein</fullName>
    </recommendedName>
</protein>
<feature type="compositionally biased region" description="Basic and acidic residues" evidence="4">
    <location>
        <begin position="490"/>
        <end position="499"/>
    </location>
</feature>
<feature type="domain" description="SHSP" evidence="5">
    <location>
        <begin position="21"/>
        <end position="125"/>
    </location>
</feature>
<dbReference type="Gene3D" id="2.60.40.790">
    <property type="match status" value="2"/>
</dbReference>
<dbReference type="GeneID" id="110700545"/>